<dbReference type="PROSITE" id="PS00086">
    <property type="entry name" value="CYTOCHROME_P450"/>
    <property type="match status" value="1"/>
</dbReference>
<dbReference type="GO" id="GO:0005506">
    <property type="term" value="F:iron ion binding"/>
    <property type="evidence" value="ECO:0007669"/>
    <property type="project" value="InterPro"/>
</dbReference>
<keyword evidence="12" id="KW-1185">Reference proteome</keyword>
<gene>
    <name evidence="11" type="ORF">ZIOFF_025638</name>
</gene>
<evidence type="ECO:0000256" key="3">
    <source>
        <dbReference type="ARBA" id="ARBA00022617"/>
    </source>
</evidence>
<keyword evidence="3 8" id="KW-0349">Heme</keyword>
<accession>A0A8J5LEA3</accession>
<dbReference type="InterPro" id="IPR017972">
    <property type="entry name" value="Cyt_P450_CS"/>
</dbReference>
<evidence type="ECO:0008006" key="13">
    <source>
        <dbReference type="Google" id="ProtNLM"/>
    </source>
</evidence>
<comment type="caution">
    <text evidence="11">The sequence shown here is derived from an EMBL/GenBank/DDBJ whole genome shotgun (WGS) entry which is preliminary data.</text>
</comment>
<reference evidence="11 12" key="1">
    <citation type="submission" date="2020-08" db="EMBL/GenBank/DDBJ databases">
        <title>Plant Genome Project.</title>
        <authorList>
            <person name="Zhang R.-G."/>
        </authorList>
    </citation>
    <scope>NUCLEOTIDE SEQUENCE [LARGE SCALE GENOMIC DNA]</scope>
    <source>
        <tissue evidence="11">Rhizome</tissue>
    </source>
</reference>
<sequence>MSKIWKRISTMSVVTSAAQEESQRDLQFHARVISTFFMALLIISFPLLLFFCLHRRQKANKESSSLRLAPGPPGLPIIGNLHQIRGLPHRSLHQFSLAYGPLLRLRLGSVTAIVVSSPALARDIFKTNDLALCSRPNLTTWRLLSYGGLEAALSPYSPRWTRARRLLVVHFLSPRPVRGLSASREEEVRTLMNTVAAAAASGRTVNLSKSLICLVCSIMCRAVFGKRFAPAGECSMNEIGGMIFLTAELLGEFVAGDFFPWAHRWLNAVTGVQGRLERNFKEWDNLFEREIKERERTGTGGGDDGTYASVLVRLLREEQGNNEGGLTRDGVKSLLLVKKHDLMFGATGTTAATMGWAMAELLRTPRALARVQEEVRRVAAGKSYVDEGDLQRLSYLHAVVKEILRLHPVSPLLLPHECQQHCKVAGYDVAAGTRIYINAWSIGRDADAWDKPEEFRPERFEGSSVDYLGQCFELVPFGSGRRICPGISMSESVMWLTLANLLHGFDWALPAGVRREDLDMSEVFGLVASKKEPLVLIATPAKLL</sequence>
<evidence type="ECO:0000256" key="5">
    <source>
        <dbReference type="ARBA" id="ARBA00023002"/>
    </source>
</evidence>
<comment type="similarity">
    <text evidence="2 9">Belongs to the cytochrome P450 family.</text>
</comment>
<evidence type="ECO:0000256" key="10">
    <source>
        <dbReference type="SAM" id="Phobius"/>
    </source>
</evidence>
<evidence type="ECO:0000256" key="7">
    <source>
        <dbReference type="ARBA" id="ARBA00023033"/>
    </source>
</evidence>
<dbReference type="GO" id="GO:0004497">
    <property type="term" value="F:monooxygenase activity"/>
    <property type="evidence" value="ECO:0007669"/>
    <property type="project" value="UniProtKB-KW"/>
</dbReference>
<protein>
    <recommendedName>
        <fullName evidence="13">Cytochrome P450</fullName>
    </recommendedName>
</protein>
<keyword evidence="10" id="KW-0812">Transmembrane</keyword>
<dbReference type="InterPro" id="IPR002401">
    <property type="entry name" value="Cyt_P450_E_grp-I"/>
</dbReference>
<dbReference type="Proteomes" id="UP000734854">
    <property type="component" value="Unassembled WGS sequence"/>
</dbReference>
<dbReference type="PANTHER" id="PTHR47955:SF19">
    <property type="entry name" value="CYTOCHROME P450 71A9-LIKE ISOFORM X1"/>
    <property type="match status" value="1"/>
</dbReference>
<evidence type="ECO:0000256" key="8">
    <source>
        <dbReference type="PIRSR" id="PIRSR602401-1"/>
    </source>
</evidence>
<dbReference type="EMBL" id="JACMSC010000007">
    <property type="protein sequence ID" value="KAG6515251.1"/>
    <property type="molecule type" value="Genomic_DNA"/>
</dbReference>
<dbReference type="InterPro" id="IPR001128">
    <property type="entry name" value="Cyt_P450"/>
</dbReference>
<dbReference type="Gene3D" id="1.10.630.10">
    <property type="entry name" value="Cytochrome P450"/>
    <property type="match status" value="1"/>
</dbReference>
<dbReference type="PRINTS" id="PR00463">
    <property type="entry name" value="EP450I"/>
</dbReference>
<dbReference type="PANTHER" id="PTHR47955">
    <property type="entry name" value="CYTOCHROME P450 FAMILY 71 PROTEIN"/>
    <property type="match status" value="1"/>
</dbReference>
<keyword evidence="10" id="KW-1133">Transmembrane helix</keyword>
<evidence type="ECO:0000313" key="12">
    <source>
        <dbReference type="Proteomes" id="UP000734854"/>
    </source>
</evidence>
<comment type="cofactor">
    <cofactor evidence="1 8">
        <name>heme</name>
        <dbReference type="ChEBI" id="CHEBI:30413"/>
    </cofactor>
</comment>
<dbReference type="GO" id="GO:0020037">
    <property type="term" value="F:heme binding"/>
    <property type="evidence" value="ECO:0007669"/>
    <property type="project" value="InterPro"/>
</dbReference>
<name>A0A8J5LEA3_ZINOF</name>
<dbReference type="CDD" id="cd11072">
    <property type="entry name" value="CYP71-like"/>
    <property type="match status" value="1"/>
</dbReference>
<keyword evidence="10" id="KW-0472">Membrane</keyword>
<dbReference type="AlphaFoldDB" id="A0A8J5LEA3"/>
<dbReference type="SUPFAM" id="SSF48264">
    <property type="entry name" value="Cytochrome P450"/>
    <property type="match status" value="1"/>
</dbReference>
<organism evidence="11 12">
    <name type="scientific">Zingiber officinale</name>
    <name type="common">Ginger</name>
    <name type="synonym">Amomum zingiber</name>
    <dbReference type="NCBI Taxonomy" id="94328"/>
    <lineage>
        <taxon>Eukaryota</taxon>
        <taxon>Viridiplantae</taxon>
        <taxon>Streptophyta</taxon>
        <taxon>Embryophyta</taxon>
        <taxon>Tracheophyta</taxon>
        <taxon>Spermatophyta</taxon>
        <taxon>Magnoliopsida</taxon>
        <taxon>Liliopsida</taxon>
        <taxon>Zingiberales</taxon>
        <taxon>Zingiberaceae</taxon>
        <taxon>Zingiber</taxon>
    </lineage>
</organism>
<evidence type="ECO:0000256" key="9">
    <source>
        <dbReference type="RuleBase" id="RU000461"/>
    </source>
</evidence>
<keyword evidence="4 8" id="KW-0479">Metal-binding</keyword>
<evidence type="ECO:0000256" key="2">
    <source>
        <dbReference type="ARBA" id="ARBA00010617"/>
    </source>
</evidence>
<evidence type="ECO:0000256" key="6">
    <source>
        <dbReference type="ARBA" id="ARBA00023004"/>
    </source>
</evidence>
<feature type="binding site" description="axial binding residue" evidence="8">
    <location>
        <position position="484"/>
    </location>
    <ligand>
        <name>heme</name>
        <dbReference type="ChEBI" id="CHEBI:30413"/>
    </ligand>
    <ligandPart>
        <name>Fe</name>
        <dbReference type="ChEBI" id="CHEBI:18248"/>
    </ligandPart>
</feature>
<evidence type="ECO:0000256" key="1">
    <source>
        <dbReference type="ARBA" id="ARBA00001971"/>
    </source>
</evidence>
<feature type="transmembrane region" description="Helical" evidence="10">
    <location>
        <begin position="32"/>
        <end position="53"/>
    </location>
</feature>
<keyword evidence="7 9" id="KW-0503">Monooxygenase</keyword>
<keyword evidence="6 8" id="KW-0408">Iron</keyword>
<proteinExistence type="inferred from homology"/>
<dbReference type="GO" id="GO:0016705">
    <property type="term" value="F:oxidoreductase activity, acting on paired donors, with incorporation or reduction of molecular oxygen"/>
    <property type="evidence" value="ECO:0007669"/>
    <property type="project" value="InterPro"/>
</dbReference>
<evidence type="ECO:0000313" key="11">
    <source>
        <dbReference type="EMBL" id="KAG6515251.1"/>
    </source>
</evidence>
<keyword evidence="5 9" id="KW-0560">Oxidoreductase</keyword>
<dbReference type="FunFam" id="1.10.630.10:FF:000043">
    <property type="entry name" value="Cytochrome P450 99A2"/>
    <property type="match status" value="1"/>
</dbReference>
<dbReference type="InterPro" id="IPR036396">
    <property type="entry name" value="Cyt_P450_sf"/>
</dbReference>
<evidence type="ECO:0000256" key="4">
    <source>
        <dbReference type="ARBA" id="ARBA00022723"/>
    </source>
</evidence>
<dbReference type="Pfam" id="PF00067">
    <property type="entry name" value="p450"/>
    <property type="match status" value="1"/>
</dbReference>
<dbReference type="PRINTS" id="PR00385">
    <property type="entry name" value="P450"/>
</dbReference>